<evidence type="ECO:0000256" key="2">
    <source>
        <dbReference type="ARBA" id="ARBA00023015"/>
    </source>
</evidence>
<proteinExistence type="inferred from homology"/>
<feature type="region of interest" description="Disordered" evidence="5">
    <location>
        <begin position="448"/>
        <end position="470"/>
    </location>
</feature>
<evidence type="ECO:0000313" key="7">
    <source>
        <dbReference type="EMBL" id="WPB86293.1"/>
    </source>
</evidence>
<dbReference type="Gene3D" id="1.10.260.40">
    <property type="entry name" value="lambda repressor-like DNA-binding domains"/>
    <property type="match status" value="1"/>
</dbReference>
<evidence type="ECO:0000259" key="6">
    <source>
        <dbReference type="PROSITE" id="PS50943"/>
    </source>
</evidence>
<evidence type="ECO:0000256" key="4">
    <source>
        <dbReference type="ARBA" id="ARBA00023163"/>
    </source>
</evidence>
<dbReference type="InterPro" id="IPR010982">
    <property type="entry name" value="Lambda_DNA-bd_dom_sf"/>
</dbReference>
<comment type="similarity">
    <text evidence="1">Belongs to the short-chain fatty acyl-CoA assimilation regulator (ScfR) family.</text>
</comment>
<sequence>MARPLIGRTVRRIRTERGMTQQALAARLGISASYLNLIEHDQRSVTAAVLFKLTEALGVDLAALSGHAERQLEAGLREVLADPVLGLDSVPEGELQAMAAAAPNASRGVLALYRAWRVAREDSSGIALPSGRRLLLPTEEARDFFHERGNHFPELERFGEKLGAELRATPAEMNHAIAERLRNAHGVRVTVAPMPESDRRFDQRTRDLWLAESLPRESRGFRMAFQLMLMEAREVVDATLGEEPPSSTEATQLIRIGLLNYAAAVLLMPYLPFLHAARELRHDVEKLAARFGVSYEQAAQRLSTLQREGHRGVPFFFLRADTAGNVTKRFAAAGFPFARFGGSCPKWVVHHAFGTPEQVRVQAAELPDGAAFLCIAKAVHGPTPRWGEPSPTHVVAIGCDIARASELVYADGLDLTTARVGIGLSCRLCDRADCRSRAFPPLEHRLRLDANDDGGSPWRFEPKAKPPQRA</sequence>
<protein>
    <submittedName>
        <fullName evidence="7">Short-chain fatty acyl-CoA regulator family protein</fullName>
    </submittedName>
</protein>
<dbReference type="PIRSF" id="PIRSF019251">
    <property type="entry name" value="Rv0465c"/>
    <property type="match status" value="1"/>
</dbReference>
<evidence type="ECO:0000313" key="8">
    <source>
        <dbReference type="Proteomes" id="UP001305521"/>
    </source>
</evidence>
<keyword evidence="2" id="KW-0805">Transcription regulation</keyword>
<evidence type="ECO:0000256" key="5">
    <source>
        <dbReference type="SAM" id="MobiDB-lite"/>
    </source>
</evidence>
<keyword evidence="8" id="KW-1185">Reference proteome</keyword>
<evidence type="ECO:0000256" key="1">
    <source>
        <dbReference type="ARBA" id="ARBA00007227"/>
    </source>
</evidence>
<dbReference type="InterPro" id="IPR018653">
    <property type="entry name" value="ScfR_C"/>
</dbReference>
<dbReference type="Pfam" id="PF06114">
    <property type="entry name" value="Peptidase_M78"/>
    <property type="match status" value="1"/>
</dbReference>
<name>A0ABZ0PKL9_9PROT</name>
<dbReference type="SMART" id="SM00530">
    <property type="entry name" value="HTH_XRE"/>
    <property type="match status" value="1"/>
</dbReference>
<feature type="domain" description="HTH cro/C1-type" evidence="6">
    <location>
        <begin position="10"/>
        <end position="64"/>
    </location>
</feature>
<gene>
    <name evidence="7" type="ORF">R9Z33_05335</name>
</gene>
<dbReference type="PROSITE" id="PS50943">
    <property type="entry name" value="HTH_CROC1"/>
    <property type="match status" value="1"/>
</dbReference>
<evidence type="ECO:0000256" key="3">
    <source>
        <dbReference type="ARBA" id="ARBA00023125"/>
    </source>
</evidence>
<keyword evidence="4" id="KW-0804">Transcription</keyword>
<dbReference type="Proteomes" id="UP001305521">
    <property type="component" value="Chromosome"/>
</dbReference>
<dbReference type="SUPFAM" id="SSF47413">
    <property type="entry name" value="lambda repressor-like DNA-binding domains"/>
    <property type="match status" value="1"/>
</dbReference>
<organism evidence="7 8">
    <name type="scientific">Sediminicoccus rosea</name>
    <dbReference type="NCBI Taxonomy" id="1225128"/>
    <lineage>
        <taxon>Bacteria</taxon>
        <taxon>Pseudomonadati</taxon>
        <taxon>Pseudomonadota</taxon>
        <taxon>Alphaproteobacteria</taxon>
        <taxon>Acetobacterales</taxon>
        <taxon>Roseomonadaceae</taxon>
        <taxon>Sediminicoccus</taxon>
    </lineage>
</organism>
<dbReference type="RefSeq" id="WP_318650266.1">
    <property type="nucleotide sequence ID" value="NZ_CP137852.1"/>
</dbReference>
<dbReference type="PANTHER" id="PTHR46797">
    <property type="entry name" value="HTH-TYPE TRANSCRIPTIONAL REGULATOR"/>
    <property type="match status" value="1"/>
</dbReference>
<dbReference type="InterPro" id="IPR010359">
    <property type="entry name" value="IrrE_HExxH"/>
</dbReference>
<reference evidence="7 8" key="1">
    <citation type="submission" date="2023-11" db="EMBL/GenBank/DDBJ databases">
        <title>Arctic aerobic anoxygenic photoheterotroph Sediminicoccus rosea KRV36 adapts its photosynthesis to long days of polar summer.</title>
        <authorList>
            <person name="Tomasch J."/>
            <person name="Kopejtka K."/>
            <person name="Bily T."/>
            <person name="Gardiner A.T."/>
            <person name="Gardian Z."/>
            <person name="Shivaramu S."/>
            <person name="Koblizek M."/>
            <person name="Engelhardt F."/>
            <person name="Kaftan D."/>
        </authorList>
    </citation>
    <scope>NUCLEOTIDE SEQUENCE [LARGE SCALE GENOMIC DNA]</scope>
    <source>
        <strain evidence="7 8">R-30</strain>
    </source>
</reference>
<accession>A0ABZ0PKL9</accession>
<dbReference type="InterPro" id="IPR026281">
    <property type="entry name" value="HTH_RamB"/>
</dbReference>
<keyword evidence="3" id="KW-0238">DNA-binding</keyword>
<dbReference type="EMBL" id="CP137852">
    <property type="protein sequence ID" value="WPB86293.1"/>
    <property type="molecule type" value="Genomic_DNA"/>
</dbReference>
<dbReference type="CDD" id="cd00093">
    <property type="entry name" value="HTH_XRE"/>
    <property type="match status" value="1"/>
</dbReference>
<dbReference type="InterPro" id="IPR050807">
    <property type="entry name" value="TransReg_Diox_bact_type"/>
</dbReference>
<dbReference type="PANTHER" id="PTHR46797:SF23">
    <property type="entry name" value="HTH-TYPE TRANSCRIPTIONAL REGULATOR SUTR"/>
    <property type="match status" value="1"/>
</dbReference>
<dbReference type="InterPro" id="IPR001387">
    <property type="entry name" value="Cro/C1-type_HTH"/>
</dbReference>
<dbReference type="Pfam" id="PF01381">
    <property type="entry name" value="HTH_3"/>
    <property type="match status" value="1"/>
</dbReference>
<dbReference type="Pfam" id="PF09856">
    <property type="entry name" value="ScfRs"/>
    <property type="match status" value="1"/>
</dbReference>